<dbReference type="OrthoDB" id="9801783at2"/>
<evidence type="ECO:0000256" key="2">
    <source>
        <dbReference type="ARBA" id="ARBA00023002"/>
    </source>
</evidence>
<dbReference type="InParanoid" id="A0A371RJV2"/>
<name>A0A371RJV2_9PROT</name>
<keyword evidence="5" id="KW-1185">Reference proteome</keyword>
<dbReference type="PANTHER" id="PTHR30004:SF6">
    <property type="entry name" value="D-THREONATE 4-PHOSPHATE DEHYDROGENASE"/>
    <property type="match status" value="1"/>
</dbReference>
<reference evidence="4 5" key="1">
    <citation type="submission" date="2018-08" db="EMBL/GenBank/DDBJ databases">
        <title>Parvularcula sp. SM1705, isolated from surface water of the South Sea China.</title>
        <authorList>
            <person name="Sun L."/>
        </authorList>
    </citation>
    <scope>NUCLEOTIDE SEQUENCE [LARGE SCALE GENOMIC DNA]</scope>
    <source>
        <strain evidence="4 5">SM1705</strain>
    </source>
</reference>
<keyword evidence="3" id="KW-0520">NAD</keyword>
<dbReference type="FunCoup" id="A0A371RJV2">
    <property type="interactions" value="300"/>
</dbReference>
<dbReference type="Gene3D" id="3.40.718.10">
    <property type="entry name" value="Isopropylmalate Dehydrogenase"/>
    <property type="match status" value="1"/>
</dbReference>
<evidence type="ECO:0000313" key="4">
    <source>
        <dbReference type="EMBL" id="RFB05732.1"/>
    </source>
</evidence>
<dbReference type="Proteomes" id="UP000264589">
    <property type="component" value="Unassembled WGS sequence"/>
</dbReference>
<dbReference type="EMBL" id="QUQO01000001">
    <property type="protein sequence ID" value="RFB05732.1"/>
    <property type="molecule type" value="Genomic_DNA"/>
</dbReference>
<dbReference type="EC" id="1.1.1.262" evidence="4"/>
<organism evidence="4 5">
    <name type="scientific">Parvularcula marina</name>
    <dbReference type="NCBI Taxonomy" id="2292771"/>
    <lineage>
        <taxon>Bacteria</taxon>
        <taxon>Pseudomonadati</taxon>
        <taxon>Pseudomonadota</taxon>
        <taxon>Alphaproteobacteria</taxon>
        <taxon>Parvularculales</taxon>
        <taxon>Parvularculaceae</taxon>
        <taxon>Parvularcula</taxon>
    </lineage>
</organism>
<dbReference type="GO" id="GO:0051287">
    <property type="term" value="F:NAD binding"/>
    <property type="evidence" value="ECO:0007669"/>
    <property type="project" value="InterPro"/>
</dbReference>
<evidence type="ECO:0000256" key="3">
    <source>
        <dbReference type="ARBA" id="ARBA00023027"/>
    </source>
</evidence>
<comment type="caution">
    <text evidence="4">The sequence shown here is derived from an EMBL/GenBank/DDBJ whole genome shotgun (WGS) entry which is preliminary data.</text>
</comment>
<dbReference type="Pfam" id="PF04166">
    <property type="entry name" value="PdxA"/>
    <property type="match status" value="1"/>
</dbReference>
<gene>
    <name evidence="4" type="primary">pdxA</name>
    <name evidence="4" type="ORF">DX908_10905</name>
</gene>
<sequence length="346" mass="36883">MGEPGGVGTEILLKAWKHFSEMPPGQGPTFFLIDDPMRVERVARAFNADIPIATLSDPSRAQELFPSALPVMALPEDTLGLLKDCEFGKALPASAPAVVASIDRAVELISEGAGGGLVTLPIQKEALADAGFAHPGHTEYLEKLTAKTDMPKGVERGAVMILTAGPFRVVPMTVHVSLAEVPALITKERIFRTGLILAQALVRDYGIPNPRIAVAGLNPHAGEGGKLGKEEQETILPAISMLRERGIDAIGPFPADTMFHEEARTKYSAALCMYHDQALIPMKTAAFYAAVNTTLGLPIVRTSPDHGTGLDIAGKGHARPDSLINAIYSADRMVMARNAFQHQTNG</sequence>
<dbReference type="GO" id="GO:0046872">
    <property type="term" value="F:metal ion binding"/>
    <property type="evidence" value="ECO:0007669"/>
    <property type="project" value="UniProtKB-KW"/>
</dbReference>
<dbReference type="NCBIfam" id="TIGR00557">
    <property type="entry name" value="pdxA"/>
    <property type="match status" value="1"/>
</dbReference>
<accession>A0A371RJV2</accession>
<dbReference type="SUPFAM" id="SSF53659">
    <property type="entry name" value="Isocitrate/Isopropylmalate dehydrogenase-like"/>
    <property type="match status" value="1"/>
</dbReference>
<evidence type="ECO:0000313" key="5">
    <source>
        <dbReference type="Proteomes" id="UP000264589"/>
    </source>
</evidence>
<dbReference type="AlphaFoldDB" id="A0A371RJV2"/>
<evidence type="ECO:0000256" key="1">
    <source>
        <dbReference type="ARBA" id="ARBA00022723"/>
    </source>
</evidence>
<proteinExistence type="predicted"/>
<keyword evidence="2 4" id="KW-0560">Oxidoreductase</keyword>
<dbReference type="InterPro" id="IPR005255">
    <property type="entry name" value="PdxA_fam"/>
</dbReference>
<keyword evidence="1" id="KW-0479">Metal-binding</keyword>
<dbReference type="GO" id="GO:0050570">
    <property type="term" value="F:4-hydroxythreonine-4-phosphate dehydrogenase activity"/>
    <property type="evidence" value="ECO:0007669"/>
    <property type="project" value="UniProtKB-EC"/>
</dbReference>
<dbReference type="NCBIfam" id="NF003699">
    <property type="entry name" value="PRK05312.1"/>
    <property type="match status" value="1"/>
</dbReference>
<protein>
    <submittedName>
        <fullName evidence="4">4-hydroxythreonine-4-phosphate dehydrogenase PdxA</fullName>
        <ecNumber evidence="4">1.1.1.262</ecNumber>
    </submittedName>
</protein>
<dbReference type="PANTHER" id="PTHR30004">
    <property type="entry name" value="4-HYDROXYTHREONINE-4-PHOSPHATE DEHYDROGENASE"/>
    <property type="match status" value="1"/>
</dbReference>